<keyword evidence="7" id="KW-0496">Mitochondrion</keyword>
<keyword evidence="3" id="KW-0813">Transport</keyword>
<comment type="subcellular location">
    <subcellularLocation>
        <location evidence="1">Mitochondrion membrane</location>
        <topology evidence="1">Multi-pass membrane protein</topology>
    </subcellularLocation>
</comment>
<evidence type="ECO:0000256" key="8">
    <source>
        <dbReference type="ARBA" id="ARBA00023136"/>
    </source>
</evidence>
<comment type="similarity">
    <text evidence="2">Belongs to the mitochondrial carrier (TC 2.A.29) family.</text>
</comment>
<dbReference type="InParanoid" id="A0A067Q0Q8"/>
<accession>A0A067Q0Q8</accession>
<evidence type="ECO:0000256" key="6">
    <source>
        <dbReference type="ARBA" id="ARBA00022989"/>
    </source>
</evidence>
<dbReference type="OrthoDB" id="3364892at2759"/>
<dbReference type="GO" id="GO:0031966">
    <property type="term" value="C:mitochondrial membrane"/>
    <property type="evidence" value="ECO:0007669"/>
    <property type="project" value="UniProtKB-SubCell"/>
</dbReference>
<dbReference type="PANTHER" id="PTHR45624">
    <property type="entry name" value="MITOCHONDRIAL BASIC AMINO ACIDS TRANSPORTER-RELATED"/>
    <property type="match status" value="1"/>
</dbReference>
<evidence type="ECO:0008006" key="11">
    <source>
        <dbReference type="Google" id="ProtNLM"/>
    </source>
</evidence>
<name>A0A067Q0Q8_9AGAM</name>
<dbReference type="Gene3D" id="1.50.40.10">
    <property type="entry name" value="Mitochondrial carrier domain"/>
    <property type="match status" value="1"/>
</dbReference>
<gene>
    <name evidence="9" type="ORF">JAAARDRAFT_125449</name>
</gene>
<dbReference type="HOGENOM" id="CLU_057753_0_0_1"/>
<evidence type="ECO:0000256" key="3">
    <source>
        <dbReference type="ARBA" id="ARBA00022448"/>
    </source>
</evidence>
<keyword evidence="10" id="KW-1185">Reference proteome</keyword>
<evidence type="ECO:0000256" key="2">
    <source>
        <dbReference type="ARBA" id="ARBA00006375"/>
    </source>
</evidence>
<dbReference type="AlphaFoldDB" id="A0A067Q0Q8"/>
<dbReference type="PANTHER" id="PTHR45624:SF52">
    <property type="entry name" value="MITOCHONDRIAL CARRIER"/>
    <property type="match status" value="1"/>
</dbReference>
<dbReference type="GO" id="GO:1990575">
    <property type="term" value="P:mitochondrial L-ornithine transmembrane transport"/>
    <property type="evidence" value="ECO:0007669"/>
    <property type="project" value="TreeGrafter"/>
</dbReference>
<keyword evidence="5" id="KW-0677">Repeat</keyword>
<keyword evidence="6" id="KW-1133">Transmembrane helix</keyword>
<dbReference type="EMBL" id="KL197713">
    <property type="protein sequence ID" value="KDQ60663.1"/>
    <property type="molecule type" value="Genomic_DNA"/>
</dbReference>
<keyword evidence="4" id="KW-0812">Transmembrane</keyword>
<evidence type="ECO:0000256" key="5">
    <source>
        <dbReference type="ARBA" id="ARBA00022737"/>
    </source>
</evidence>
<sequence length="366" mass="40050">MSLALEDTVQDAQGNSLHAALARTATRSIALYFSRPVRLFRPSKVNGWQLLRGLAAHHGTTLTPRYMIRLIKEQGYVVIPKHFIPPMMVNAFLGTVLWTTYSECSQLLEARMNLHPLGVTALSGAVAGGVQAIAAAPAENVRLVIEGGTPRSCWSHAWKEVFRGTEGSTASSRQRQIHEAREVRQWMKEVGEMAGRGWNGWGFGCAKDICGFAVFFSIFELTRDAAASMKTLSRNALIFIDDGDDGHRSLRLHAPRFVHAMTLVCGGVAAGVAYELTCRPWDVARKTVHIAKVSSPPQKPWSGLVDKVRDDGILSFFRDPTIVTPQASTGPTNARPRMLAALRILARAGPWGAGFLVWEALRPGLS</sequence>
<dbReference type="InterPro" id="IPR050567">
    <property type="entry name" value="Mitochondrial_Carrier"/>
</dbReference>
<proteinExistence type="inferred from homology"/>
<dbReference type="Proteomes" id="UP000027265">
    <property type="component" value="Unassembled WGS sequence"/>
</dbReference>
<organism evidence="9 10">
    <name type="scientific">Jaapia argillacea MUCL 33604</name>
    <dbReference type="NCBI Taxonomy" id="933084"/>
    <lineage>
        <taxon>Eukaryota</taxon>
        <taxon>Fungi</taxon>
        <taxon>Dikarya</taxon>
        <taxon>Basidiomycota</taxon>
        <taxon>Agaricomycotina</taxon>
        <taxon>Agaricomycetes</taxon>
        <taxon>Agaricomycetidae</taxon>
        <taxon>Jaapiales</taxon>
        <taxon>Jaapiaceae</taxon>
        <taxon>Jaapia</taxon>
    </lineage>
</organism>
<dbReference type="GO" id="GO:0000064">
    <property type="term" value="F:L-ornithine transmembrane transporter activity"/>
    <property type="evidence" value="ECO:0007669"/>
    <property type="project" value="TreeGrafter"/>
</dbReference>
<evidence type="ECO:0000256" key="4">
    <source>
        <dbReference type="ARBA" id="ARBA00022692"/>
    </source>
</evidence>
<dbReference type="SUPFAM" id="SSF103506">
    <property type="entry name" value="Mitochondrial carrier"/>
    <property type="match status" value="1"/>
</dbReference>
<reference evidence="10" key="1">
    <citation type="journal article" date="2014" name="Proc. Natl. Acad. Sci. U.S.A.">
        <title>Extensive sampling of basidiomycete genomes demonstrates inadequacy of the white-rot/brown-rot paradigm for wood decay fungi.</title>
        <authorList>
            <person name="Riley R."/>
            <person name="Salamov A.A."/>
            <person name="Brown D.W."/>
            <person name="Nagy L.G."/>
            <person name="Floudas D."/>
            <person name="Held B.W."/>
            <person name="Levasseur A."/>
            <person name="Lombard V."/>
            <person name="Morin E."/>
            <person name="Otillar R."/>
            <person name="Lindquist E.A."/>
            <person name="Sun H."/>
            <person name="LaButti K.M."/>
            <person name="Schmutz J."/>
            <person name="Jabbour D."/>
            <person name="Luo H."/>
            <person name="Baker S.E."/>
            <person name="Pisabarro A.G."/>
            <person name="Walton J.D."/>
            <person name="Blanchette R.A."/>
            <person name="Henrissat B."/>
            <person name="Martin F."/>
            <person name="Cullen D."/>
            <person name="Hibbett D.S."/>
            <person name="Grigoriev I.V."/>
        </authorList>
    </citation>
    <scope>NUCLEOTIDE SEQUENCE [LARGE SCALE GENOMIC DNA]</scope>
    <source>
        <strain evidence="10">MUCL 33604</strain>
    </source>
</reference>
<evidence type="ECO:0000256" key="1">
    <source>
        <dbReference type="ARBA" id="ARBA00004225"/>
    </source>
</evidence>
<evidence type="ECO:0000313" key="9">
    <source>
        <dbReference type="EMBL" id="KDQ60663.1"/>
    </source>
</evidence>
<keyword evidence="8" id="KW-0472">Membrane</keyword>
<dbReference type="InterPro" id="IPR023395">
    <property type="entry name" value="MCP_dom_sf"/>
</dbReference>
<dbReference type="STRING" id="933084.A0A067Q0Q8"/>
<evidence type="ECO:0000256" key="7">
    <source>
        <dbReference type="ARBA" id="ARBA00023128"/>
    </source>
</evidence>
<protein>
    <recommendedName>
        <fullName evidence="11">Mitochondrial carrier protein</fullName>
    </recommendedName>
</protein>
<evidence type="ECO:0000313" key="10">
    <source>
        <dbReference type="Proteomes" id="UP000027265"/>
    </source>
</evidence>